<evidence type="ECO:0000313" key="2">
    <source>
        <dbReference type="EMBL" id="OKH94034.1"/>
    </source>
</evidence>
<comment type="caution">
    <text evidence="2">The sequence shown here is derived from an EMBL/GenBank/DDBJ whole genome shotgun (WGS) entry which is preliminary data.</text>
</comment>
<keyword evidence="1" id="KW-0812">Transmembrane</keyword>
<keyword evidence="1" id="KW-0472">Membrane</keyword>
<keyword evidence="3" id="KW-1185">Reference proteome</keyword>
<sequence>MNDVDYTLRHQVRQVDAQVNALREHVNIVAGQVENVRAGQEAARSELQQLRDDFKEYVHTAELNARIQRAETRIGVVQDQVDHEFGHYKQVRRTATGILQAFDVGLVTEDTVRSVSEQLMIQTPRYWLAPALVALASWSADDPRLCERGVEEAYRRSPDRTSLFFALVLRRQDRADGSVRWLRHYLQAQDPHALGREFTVILEAVAHGAFGAAGRDVLAAVLTRWNAMMADEVEYRETQDAQTRRWRAEVDSLRAPSAAREFPQLAAFSPQWSILDGVLSWARTQQLFLDKYRSILGHEAALAARLEDTVDDLLDLLVSEYDDEELPLRRELALNRAVVTHRGDTAAADAAVKADEASYGITLDLLTLQTTAALSPAAIGVSEGTRKLAVGACREWLFRAHTQFTRDYRAAVPQDVQIRFNTDHTVGAQNFRLPLWTGSFLRPLAELEQSLTAHWGRHSAAYIDSLGYPLLRKSVPAVAVVAAVMLGVSLVSVLAALVCGAVVGLGWGLRIRQRSRAAARLQQQARALLGQATAESLLRLRAAAAELADWYSGFKKADEVETACAELIASLGTTTDNGSPFGGRSVQGEGTPA</sequence>
<proteinExistence type="predicted"/>
<evidence type="ECO:0000313" key="3">
    <source>
        <dbReference type="Proteomes" id="UP000186455"/>
    </source>
</evidence>
<dbReference type="AlphaFoldDB" id="A0A1Q4V887"/>
<evidence type="ECO:0000256" key="1">
    <source>
        <dbReference type="SAM" id="Phobius"/>
    </source>
</evidence>
<dbReference type="Proteomes" id="UP000186455">
    <property type="component" value="Unassembled WGS sequence"/>
</dbReference>
<reference evidence="2 3" key="1">
    <citation type="submission" date="2015-06" db="EMBL/GenBank/DDBJ databases">
        <title>Cloning and characterization of the uncialamcin biosynthetic gene cluster.</title>
        <authorList>
            <person name="Yan X."/>
            <person name="Huang T."/>
            <person name="Ge H."/>
            <person name="Shen B."/>
        </authorList>
    </citation>
    <scope>NUCLEOTIDE SEQUENCE [LARGE SCALE GENOMIC DNA]</scope>
    <source>
        <strain evidence="2 3">DCA2648</strain>
    </source>
</reference>
<keyword evidence="1" id="KW-1133">Transmembrane helix</keyword>
<name>A0A1Q4V887_9ACTN</name>
<accession>A0A1Q4V887</accession>
<organism evidence="2 3">
    <name type="scientific">Streptomyces uncialis</name>
    <dbReference type="NCBI Taxonomy" id="1048205"/>
    <lineage>
        <taxon>Bacteria</taxon>
        <taxon>Bacillati</taxon>
        <taxon>Actinomycetota</taxon>
        <taxon>Actinomycetes</taxon>
        <taxon>Kitasatosporales</taxon>
        <taxon>Streptomycetaceae</taxon>
        <taxon>Streptomyces</taxon>
    </lineage>
</organism>
<gene>
    <name evidence="2" type="ORF">AB852_15350</name>
</gene>
<dbReference type="EMBL" id="LFBV01000003">
    <property type="protein sequence ID" value="OKH94034.1"/>
    <property type="molecule type" value="Genomic_DNA"/>
</dbReference>
<protein>
    <submittedName>
        <fullName evidence="2">Uncharacterized protein</fullName>
    </submittedName>
</protein>
<dbReference type="STRING" id="1048205.AB852_15350"/>
<feature type="transmembrane region" description="Helical" evidence="1">
    <location>
        <begin position="478"/>
        <end position="507"/>
    </location>
</feature>
<dbReference type="RefSeq" id="WP_073788491.1">
    <property type="nucleotide sequence ID" value="NZ_LFBV01000003.1"/>
</dbReference>